<organism evidence="1 2">
    <name type="scientific">Brachionus plicatilis</name>
    <name type="common">Marine rotifer</name>
    <name type="synonym">Brachionus muelleri</name>
    <dbReference type="NCBI Taxonomy" id="10195"/>
    <lineage>
        <taxon>Eukaryota</taxon>
        <taxon>Metazoa</taxon>
        <taxon>Spiralia</taxon>
        <taxon>Gnathifera</taxon>
        <taxon>Rotifera</taxon>
        <taxon>Eurotatoria</taxon>
        <taxon>Monogononta</taxon>
        <taxon>Pseudotrocha</taxon>
        <taxon>Ploima</taxon>
        <taxon>Brachionidae</taxon>
        <taxon>Brachionus</taxon>
    </lineage>
</organism>
<reference evidence="1 2" key="1">
    <citation type="journal article" date="2018" name="Sci. Rep.">
        <title>Genomic signatures of local adaptation to the degree of environmental predictability in rotifers.</title>
        <authorList>
            <person name="Franch-Gras L."/>
            <person name="Hahn C."/>
            <person name="Garcia-Roger E.M."/>
            <person name="Carmona M.J."/>
            <person name="Serra M."/>
            <person name="Gomez A."/>
        </authorList>
    </citation>
    <scope>NUCLEOTIDE SEQUENCE [LARGE SCALE GENOMIC DNA]</scope>
    <source>
        <strain evidence="1">HYR1</strain>
    </source>
</reference>
<evidence type="ECO:0008006" key="3">
    <source>
        <dbReference type="Google" id="ProtNLM"/>
    </source>
</evidence>
<dbReference type="EMBL" id="REGN01003555">
    <property type="protein sequence ID" value="RNA21962.1"/>
    <property type="molecule type" value="Genomic_DNA"/>
</dbReference>
<proteinExistence type="predicted"/>
<sequence>MRKTEFRRPNSAEIYLKNSAKLPTKKRKFRFLSNINKTDSEYSLLFADDLVTFYIFKKKGNLENKINKYSDELDKWLFKWKMKISCEKSCFIILAVSIEIYTNSFQHLALYMSCGIIRVESFSRNLACGIPFSAFRIPPFRDNRKKNKEKI</sequence>
<evidence type="ECO:0000313" key="2">
    <source>
        <dbReference type="Proteomes" id="UP000276133"/>
    </source>
</evidence>
<dbReference type="Proteomes" id="UP000276133">
    <property type="component" value="Unassembled WGS sequence"/>
</dbReference>
<keyword evidence="2" id="KW-1185">Reference proteome</keyword>
<dbReference type="AlphaFoldDB" id="A0A3M7REC7"/>
<evidence type="ECO:0000313" key="1">
    <source>
        <dbReference type="EMBL" id="RNA21962.1"/>
    </source>
</evidence>
<name>A0A3M7REC7_BRAPC</name>
<gene>
    <name evidence="1" type="ORF">BpHYR1_003918</name>
</gene>
<accession>A0A3M7REC7</accession>
<protein>
    <recommendedName>
        <fullName evidence="3">RNA-directed DNA polymerase from mobile element jockey-like</fullName>
    </recommendedName>
</protein>
<comment type="caution">
    <text evidence="1">The sequence shown here is derived from an EMBL/GenBank/DDBJ whole genome shotgun (WGS) entry which is preliminary data.</text>
</comment>